<protein>
    <recommendedName>
        <fullName evidence="4">Lipopolysaccharide export system permease protein LptF</fullName>
    </recommendedName>
</protein>
<evidence type="ECO:0000256" key="5">
    <source>
        <dbReference type="ARBA" id="ARBA00022448"/>
    </source>
</evidence>
<evidence type="ECO:0000256" key="7">
    <source>
        <dbReference type="ARBA" id="ARBA00022519"/>
    </source>
</evidence>
<feature type="transmembrane region" description="Helical" evidence="12">
    <location>
        <begin position="332"/>
        <end position="353"/>
    </location>
</feature>
<dbReference type="InterPro" id="IPR005495">
    <property type="entry name" value="LptG/LptF_permease"/>
</dbReference>
<dbReference type="InterPro" id="IPR030922">
    <property type="entry name" value="LptF"/>
</dbReference>
<keyword evidence="7" id="KW-0997">Cell inner membrane</keyword>
<keyword evidence="6" id="KW-1003">Cell membrane</keyword>
<comment type="function">
    <text evidence="1">Part of the ABC transporter complex LptBFG involved in the translocation of lipopolysaccharide (LPS) from the inner membrane to the outer membrane.</text>
</comment>
<accession>A0ABS7YRD3</accession>
<comment type="subcellular location">
    <subcellularLocation>
        <location evidence="2">Cell inner membrane</location>
        <topology evidence="2">Multi-pass membrane protein</topology>
    </subcellularLocation>
</comment>
<evidence type="ECO:0000256" key="4">
    <source>
        <dbReference type="ARBA" id="ARBA00014213"/>
    </source>
</evidence>
<dbReference type="RefSeq" id="WP_068715157.1">
    <property type="nucleotide sequence ID" value="NZ_AP014635.1"/>
</dbReference>
<dbReference type="NCBIfam" id="TIGR04407">
    <property type="entry name" value="LptF_YjgP"/>
    <property type="match status" value="1"/>
</dbReference>
<evidence type="ECO:0000256" key="9">
    <source>
        <dbReference type="ARBA" id="ARBA00022989"/>
    </source>
</evidence>
<comment type="caution">
    <text evidence="13">The sequence shown here is derived from an EMBL/GenBank/DDBJ whole genome shotgun (WGS) entry which is preliminary data.</text>
</comment>
<dbReference type="EMBL" id="JAIWIU010000110">
    <property type="protein sequence ID" value="MCA2017592.1"/>
    <property type="molecule type" value="Genomic_DNA"/>
</dbReference>
<evidence type="ECO:0000256" key="12">
    <source>
        <dbReference type="SAM" id="Phobius"/>
    </source>
</evidence>
<name>A0ABS7YRD3_9VIBR</name>
<keyword evidence="5" id="KW-0813">Transport</keyword>
<evidence type="ECO:0000313" key="13">
    <source>
        <dbReference type="EMBL" id="MCA2017592.1"/>
    </source>
</evidence>
<feature type="transmembrane region" description="Helical" evidence="12">
    <location>
        <begin position="101"/>
        <end position="120"/>
    </location>
</feature>
<evidence type="ECO:0000256" key="1">
    <source>
        <dbReference type="ARBA" id="ARBA00002265"/>
    </source>
</evidence>
<dbReference type="Pfam" id="PF03739">
    <property type="entry name" value="LptF_LptG"/>
    <property type="match status" value="1"/>
</dbReference>
<organism evidence="13 14">
    <name type="scientific">Vibrio tritonius</name>
    <dbReference type="NCBI Taxonomy" id="1435069"/>
    <lineage>
        <taxon>Bacteria</taxon>
        <taxon>Pseudomonadati</taxon>
        <taxon>Pseudomonadota</taxon>
        <taxon>Gammaproteobacteria</taxon>
        <taxon>Vibrionales</taxon>
        <taxon>Vibrionaceae</taxon>
        <taxon>Vibrio</taxon>
    </lineage>
</organism>
<gene>
    <name evidence="13" type="primary">lptF</name>
    <name evidence="13" type="ORF">LDJ79_15810</name>
</gene>
<dbReference type="PANTHER" id="PTHR33529">
    <property type="entry name" value="SLR0882 PROTEIN-RELATED"/>
    <property type="match status" value="1"/>
</dbReference>
<keyword evidence="14" id="KW-1185">Reference proteome</keyword>
<evidence type="ECO:0000256" key="11">
    <source>
        <dbReference type="ARBA" id="ARBA00026081"/>
    </source>
</evidence>
<evidence type="ECO:0000256" key="8">
    <source>
        <dbReference type="ARBA" id="ARBA00022692"/>
    </source>
</evidence>
<feature type="transmembrane region" description="Helical" evidence="12">
    <location>
        <begin position="62"/>
        <end position="81"/>
    </location>
</feature>
<dbReference type="PANTHER" id="PTHR33529:SF7">
    <property type="entry name" value="LIPOPOLYSACCHARIDE EXPORT SYSTEM PERMEASE PROTEIN LPTF"/>
    <property type="match status" value="1"/>
</dbReference>
<evidence type="ECO:0000256" key="2">
    <source>
        <dbReference type="ARBA" id="ARBA00004429"/>
    </source>
</evidence>
<keyword evidence="8 12" id="KW-0812">Transmembrane</keyword>
<keyword evidence="9 12" id="KW-1133">Transmembrane helix</keyword>
<evidence type="ECO:0000256" key="3">
    <source>
        <dbReference type="ARBA" id="ARBA00007725"/>
    </source>
</evidence>
<comment type="subunit">
    <text evidence="11">Component of the lipopolysaccharide transport and assembly complex. The LptBFG transporter is composed of two ATP-binding proteins (LptB) and two transmembrane proteins (LptF and LptG).</text>
</comment>
<sequence>MIIVRYLIRETLKSQFAIFFVLFLVFLSQKFIRVLADASDGEIPARMILSVVGLNMPSMGLLMLPLSLYIGILLTFGRLYAESEITVMNATGIGNKFLVRAALYLALITSAAAAFNSWWLSPWSQDKVAQLMEQLSADNSVDLLQKGQFQRSPDGSSVVFIDDIENKKLSNVFVAQLTPRESVLPSVMFSNSGDVKELSDGRQVITMYNGTRYEGVPTQVNYMITTFEQYQGLIGQREVEHEDRDWEAIPTMQLMKNPSPKAQAELQWRISLVVCIPLLTMLVVPLSAVNPRQGRFAKMGPAILIYLAYFLAISATKSALEDGGIPAAVGMWPINAGLLVAAILANSLDSLPVRRFKDKLRQKRKVA</sequence>
<evidence type="ECO:0000256" key="6">
    <source>
        <dbReference type="ARBA" id="ARBA00022475"/>
    </source>
</evidence>
<feature type="transmembrane region" description="Helical" evidence="12">
    <location>
        <begin position="268"/>
        <end position="289"/>
    </location>
</feature>
<evidence type="ECO:0000256" key="10">
    <source>
        <dbReference type="ARBA" id="ARBA00023136"/>
    </source>
</evidence>
<keyword evidence="10 12" id="KW-0472">Membrane</keyword>
<dbReference type="Proteomes" id="UP001199044">
    <property type="component" value="Unassembled WGS sequence"/>
</dbReference>
<proteinExistence type="inferred from homology"/>
<reference evidence="14" key="1">
    <citation type="submission" date="2023-07" db="EMBL/GenBank/DDBJ databases">
        <title>Molecular identification of indigenous halophilic bacteria isolated from red sea cost, biodegradation of synthetic dyes and assessment of degraded metabolite toxicity.</title>
        <authorList>
            <person name="Chaieb K."/>
            <person name="Altayb H.N."/>
        </authorList>
    </citation>
    <scope>NUCLEOTIDE SEQUENCE [LARGE SCALE GENOMIC DNA]</scope>
    <source>
        <strain evidence="14">K20</strain>
    </source>
</reference>
<feature type="transmembrane region" description="Helical" evidence="12">
    <location>
        <begin position="301"/>
        <end position="320"/>
    </location>
</feature>
<comment type="similarity">
    <text evidence="3">Belongs to the LptF/LptG family.</text>
</comment>
<evidence type="ECO:0000313" key="14">
    <source>
        <dbReference type="Proteomes" id="UP001199044"/>
    </source>
</evidence>